<dbReference type="InterPro" id="IPR002048">
    <property type="entry name" value="EF_hand_dom"/>
</dbReference>
<dbReference type="Gene3D" id="1.10.238.10">
    <property type="entry name" value="EF-hand"/>
    <property type="match status" value="1"/>
</dbReference>
<evidence type="ECO:0000256" key="1">
    <source>
        <dbReference type="ARBA" id="ARBA00022837"/>
    </source>
</evidence>
<dbReference type="WBParaSite" id="Gr19_v10_g4725.t1">
    <property type="protein sequence ID" value="Gr19_v10_g4725.t1"/>
    <property type="gene ID" value="Gr19_v10_g4725"/>
</dbReference>
<evidence type="ECO:0000259" key="3">
    <source>
        <dbReference type="PROSITE" id="PS50222"/>
    </source>
</evidence>
<protein>
    <submittedName>
        <fullName evidence="5">EF-hand domain-containing protein</fullName>
    </submittedName>
</protein>
<evidence type="ECO:0000313" key="5">
    <source>
        <dbReference type="WBParaSite" id="Gr19_v10_g4725.t1"/>
    </source>
</evidence>
<reference evidence="5" key="1">
    <citation type="submission" date="2022-11" db="UniProtKB">
        <authorList>
            <consortium name="WormBaseParasite"/>
        </authorList>
    </citation>
    <scope>IDENTIFICATION</scope>
</reference>
<proteinExistence type="predicted"/>
<sequence>MLIKIGFFLFVVFIKLLFVIEIDEVSSCKLNIDDVDLCCKLAAFWQVDCPGAYKPNCNIFSHNCVGCDYSYSKATGCKPIVRCSCYYCCDSKYAAESCPNGCQNCVKDGEGGCPANSAPMFKSIGNSSSSMHESATNAREHFDMVDADKNGSISLNEAIDHLGSKLENGTSAIAANMSWFAEIDRNDNKQIEPGEFDRSLIGVNNQTSG</sequence>
<evidence type="ECO:0000313" key="4">
    <source>
        <dbReference type="Proteomes" id="UP000887572"/>
    </source>
</evidence>
<name>A0A914HW83_GLORO</name>
<feature type="domain" description="EF-hand" evidence="3">
    <location>
        <begin position="133"/>
        <end position="168"/>
    </location>
</feature>
<dbReference type="InterPro" id="IPR011992">
    <property type="entry name" value="EF-hand-dom_pair"/>
</dbReference>
<dbReference type="PROSITE" id="PS00018">
    <property type="entry name" value="EF_HAND_1"/>
    <property type="match status" value="1"/>
</dbReference>
<accession>A0A914HW83</accession>
<dbReference type="SUPFAM" id="SSF47473">
    <property type="entry name" value="EF-hand"/>
    <property type="match status" value="1"/>
</dbReference>
<dbReference type="GO" id="GO:0005509">
    <property type="term" value="F:calcium ion binding"/>
    <property type="evidence" value="ECO:0007669"/>
    <property type="project" value="InterPro"/>
</dbReference>
<dbReference type="CDD" id="cd00051">
    <property type="entry name" value="EFh"/>
    <property type="match status" value="1"/>
</dbReference>
<feature type="signal peptide" evidence="2">
    <location>
        <begin position="1"/>
        <end position="27"/>
    </location>
</feature>
<keyword evidence="2" id="KW-0732">Signal</keyword>
<evidence type="ECO:0000256" key="2">
    <source>
        <dbReference type="SAM" id="SignalP"/>
    </source>
</evidence>
<organism evidence="4 5">
    <name type="scientific">Globodera rostochiensis</name>
    <name type="common">Golden nematode worm</name>
    <name type="synonym">Heterodera rostochiensis</name>
    <dbReference type="NCBI Taxonomy" id="31243"/>
    <lineage>
        <taxon>Eukaryota</taxon>
        <taxon>Metazoa</taxon>
        <taxon>Ecdysozoa</taxon>
        <taxon>Nematoda</taxon>
        <taxon>Chromadorea</taxon>
        <taxon>Rhabditida</taxon>
        <taxon>Tylenchina</taxon>
        <taxon>Tylenchomorpha</taxon>
        <taxon>Tylenchoidea</taxon>
        <taxon>Heteroderidae</taxon>
        <taxon>Heteroderinae</taxon>
        <taxon>Globodera</taxon>
    </lineage>
</organism>
<keyword evidence="4" id="KW-1185">Reference proteome</keyword>
<feature type="chain" id="PRO_5037907874" evidence="2">
    <location>
        <begin position="28"/>
        <end position="209"/>
    </location>
</feature>
<dbReference type="Proteomes" id="UP000887572">
    <property type="component" value="Unplaced"/>
</dbReference>
<keyword evidence="1" id="KW-0106">Calcium</keyword>
<dbReference type="PROSITE" id="PS50222">
    <property type="entry name" value="EF_HAND_2"/>
    <property type="match status" value="1"/>
</dbReference>
<dbReference type="InterPro" id="IPR018247">
    <property type="entry name" value="EF_Hand_1_Ca_BS"/>
</dbReference>
<dbReference type="AlphaFoldDB" id="A0A914HW83"/>